<evidence type="ECO:0000313" key="2">
    <source>
        <dbReference type="EMBL" id="MCC2229289.1"/>
    </source>
</evidence>
<dbReference type="Proteomes" id="UP001198612">
    <property type="component" value="Unassembled WGS sequence"/>
</dbReference>
<feature type="coiled-coil region" evidence="1">
    <location>
        <begin position="162"/>
        <end position="189"/>
    </location>
</feature>
<name>A0AAW4WFI7_9FIRM</name>
<reference evidence="2 3" key="1">
    <citation type="submission" date="2021-10" db="EMBL/GenBank/DDBJ databases">
        <title>Anaerobic single-cell dispensing facilitates the cultivation of human gut bacteria.</title>
        <authorList>
            <person name="Afrizal A."/>
        </authorList>
    </citation>
    <scope>NUCLEOTIDE SEQUENCE [LARGE SCALE GENOMIC DNA]</scope>
    <source>
        <strain evidence="2 3">CLA-AA-H217</strain>
    </source>
</reference>
<evidence type="ECO:0000256" key="1">
    <source>
        <dbReference type="SAM" id="Coils"/>
    </source>
</evidence>
<comment type="caution">
    <text evidence="2">The sequence shown here is derived from an EMBL/GenBank/DDBJ whole genome shotgun (WGS) entry which is preliminary data.</text>
</comment>
<sequence>MALFTETHMDQPEENIGKLCQALAINLDKMTYMEYMNNKLIEAVPWIAQFGVFPNPFNMSSMQKPAIGTQNVGLDVGLAELIKAIALEMNSDKEEIQYESIKDEESDVGAVRDVYYKMVQSWYVSSEFEEYTTNTYSKGASAWKNWAEKIESGEMEGKDAIVAFYEKRLAEAKLEVMALEQRLEAIKNDEPAIFPVTAEEIEDINDAYVEYFGDKYGKQTDNHRYADVYIGQMLWAFLTQENF</sequence>
<dbReference type="RefSeq" id="WP_227589166.1">
    <property type="nucleotide sequence ID" value="NZ_JAJEQQ010000047.1"/>
</dbReference>
<keyword evidence="1" id="KW-0175">Coiled coil</keyword>
<evidence type="ECO:0000313" key="3">
    <source>
        <dbReference type="Proteomes" id="UP001198612"/>
    </source>
</evidence>
<gene>
    <name evidence="2" type="ORF">LKD40_16130</name>
</gene>
<dbReference type="AlphaFoldDB" id="A0AAW4WFI7"/>
<accession>A0AAW4WFI7</accession>
<proteinExistence type="predicted"/>
<dbReference type="EMBL" id="JAJEQQ010000047">
    <property type="protein sequence ID" value="MCC2229289.1"/>
    <property type="molecule type" value="Genomic_DNA"/>
</dbReference>
<organism evidence="2 3">
    <name type="scientific">Blautia fusiformis</name>
    <dbReference type="NCBI Taxonomy" id="2881264"/>
    <lineage>
        <taxon>Bacteria</taxon>
        <taxon>Bacillati</taxon>
        <taxon>Bacillota</taxon>
        <taxon>Clostridia</taxon>
        <taxon>Lachnospirales</taxon>
        <taxon>Lachnospiraceae</taxon>
        <taxon>Blautia</taxon>
    </lineage>
</organism>
<protein>
    <submittedName>
        <fullName evidence="2">Uncharacterized protein</fullName>
    </submittedName>
</protein>
<keyword evidence="3" id="KW-1185">Reference proteome</keyword>